<reference evidence="1 2" key="1">
    <citation type="submission" date="2018-02" db="EMBL/GenBank/DDBJ databases">
        <title>Draft genome sequencing of Pseudomonas frederiksbergensis 11-D3.</title>
        <authorList>
            <person name="Zheng B.-X."/>
        </authorList>
    </citation>
    <scope>NUCLEOTIDE SEQUENCE [LARGE SCALE GENOMIC DNA]</scope>
    <source>
        <strain evidence="1 2">11-D3</strain>
    </source>
</reference>
<dbReference type="EMBL" id="PUIN01000011">
    <property type="protein sequence ID" value="PQP01627.1"/>
    <property type="molecule type" value="Genomic_DNA"/>
</dbReference>
<comment type="caution">
    <text evidence="1">The sequence shown here is derived from an EMBL/GenBank/DDBJ whole genome shotgun (WGS) entry which is preliminary data.</text>
</comment>
<evidence type="ECO:0000313" key="1">
    <source>
        <dbReference type="EMBL" id="PQP01627.1"/>
    </source>
</evidence>
<evidence type="ECO:0000313" key="2">
    <source>
        <dbReference type="Proteomes" id="UP000239687"/>
    </source>
</evidence>
<dbReference type="AlphaFoldDB" id="A0A2S8HGK7"/>
<accession>A0A2S8HGK7</accession>
<gene>
    <name evidence="1" type="ORF">C5612_19950</name>
</gene>
<sequence length="77" mass="9055">MSLRKAPIKTLPITEELLQLLQAIDQAHTSWRSTVNHLDAACDEVWLARMWEVENLESQYRACQDQLFLYLKQAIRL</sequence>
<organism evidence="1 2">
    <name type="scientific">Pseudomonas frederiksbergensis</name>
    <dbReference type="NCBI Taxonomy" id="104087"/>
    <lineage>
        <taxon>Bacteria</taxon>
        <taxon>Pseudomonadati</taxon>
        <taxon>Pseudomonadota</taxon>
        <taxon>Gammaproteobacteria</taxon>
        <taxon>Pseudomonadales</taxon>
        <taxon>Pseudomonadaceae</taxon>
        <taxon>Pseudomonas</taxon>
    </lineage>
</organism>
<name>A0A2S8HGK7_9PSED</name>
<protein>
    <submittedName>
        <fullName evidence="1">Uncharacterized protein</fullName>
    </submittedName>
</protein>
<dbReference type="Proteomes" id="UP000239687">
    <property type="component" value="Unassembled WGS sequence"/>
</dbReference>
<proteinExistence type="predicted"/>